<keyword evidence="2" id="KW-0238">DNA-binding</keyword>
<dbReference type="SMART" id="SM00448">
    <property type="entry name" value="REC"/>
    <property type="match status" value="1"/>
</dbReference>
<dbReference type="InterPro" id="IPR001789">
    <property type="entry name" value="Sig_transdc_resp-reg_receiver"/>
</dbReference>
<feature type="domain" description="Response regulatory" evidence="5">
    <location>
        <begin position="3"/>
        <end position="115"/>
    </location>
</feature>
<dbReference type="EMBL" id="LQMT02000005">
    <property type="protein sequence ID" value="ONF74367.1"/>
    <property type="molecule type" value="Genomic_DNA"/>
</dbReference>
<dbReference type="OrthoDB" id="9808843at2"/>
<dbReference type="PANTHER" id="PTHR43214:SF24">
    <property type="entry name" value="TRANSCRIPTIONAL REGULATORY PROTEIN NARL-RELATED"/>
    <property type="match status" value="1"/>
</dbReference>
<evidence type="ECO:0000256" key="1">
    <source>
        <dbReference type="ARBA" id="ARBA00023015"/>
    </source>
</evidence>
<dbReference type="CDD" id="cd17535">
    <property type="entry name" value="REC_NarL-like"/>
    <property type="match status" value="1"/>
</dbReference>
<dbReference type="PROSITE" id="PS50110">
    <property type="entry name" value="RESPONSE_REGULATORY"/>
    <property type="match status" value="1"/>
</dbReference>
<name>A0A1W2M2V0_9PSEU</name>
<dbReference type="RefSeq" id="WP_076857240.1">
    <property type="nucleotide sequence ID" value="NZ_LQMT02000005.1"/>
</dbReference>
<accession>A0A1W2M2V0</accession>
<keyword evidence="3" id="KW-0804">Transcription</keyword>
<dbReference type="Proteomes" id="UP000076660">
    <property type="component" value="Unassembled WGS sequence"/>
</dbReference>
<comment type="caution">
    <text evidence="6">The sequence shown here is derived from an EMBL/GenBank/DDBJ whole genome shotgun (WGS) entry which is preliminary data.</text>
</comment>
<dbReference type="Gene3D" id="3.40.50.2300">
    <property type="match status" value="1"/>
</dbReference>
<gene>
    <name evidence="6" type="ORF">AVR91_0203500</name>
</gene>
<proteinExistence type="predicted"/>
<evidence type="ECO:0000313" key="6">
    <source>
        <dbReference type="EMBL" id="ONF74367.1"/>
    </source>
</evidence>
<evidence type="ECO:0000259" key="5">
    <source>
        <dbReference type="PROSITE" id="PS50110"/>
    </source>
</evidence>
<dbReference type="AlphaFoldDB" id="A0A1W2M2V0"/>
<evidence type="ECO:0000256" key="4">
    <source>
        <dbReference type="PROSITE-ProRule" id="PRU00169"/>
    </source>
</evidence>
<evidence type="ECO:0000313" key="7">
    <source>
        <dbReference type="Proteomes" id="UP000076660"/>
    </source>
</evidence>
<dbReference type="GO" id="GO:0003677">
    <property type="term" value="F:DNA binding"/>
    <property type="evidence" value="ECO:0007669"/>
    <property type="project" value="UniProtKB-KW"/>
</dbReference>
<dbReference type="SUPFAM" id="SSF52172">
    <property type="entry name" value="CheY-like"/>
    <property type="match status" value="1"/>
</dbReference>
<protein>
    <recommendedName>
        <fullName evidence="5">Response regulatory domain-containing protein</fullName>
    </recommendedName>
</protein>
<dbReference type="GO" id="GO:0000160">
    <property type="term" value="P:phosphorelay signal transduction system"/>
    <property type="evidence" value="ECO:0007669"/>
    <property type="project" value="InterPro"/>
</dbReference>
<organism evidence="6 7">
    <name type="scientific">Amycolatopsis keratiniphila subsp. keratiniphila</name>
    <dbReference type="NCBI Taxonomy" id="227715"/>
    <lineage>
        <taxon>Bacteria</taxon>
        <taxon>Bacillati</taxon>
        <taxon>Actinomycetota</taxon>
        <taxon>Actinomycetes</taxon>
        <taxon>Pseudonocardiales</taxon>
        <taxon>Pseudonocardiaceae</taxon>
        <taxon>Amycolatopsis</taxon>
        <taxon>Amycolatopsis japonica group</taxon>
    </lineage>
</organism>
<dbReference type="InterPro" id="IPR011006">
    <property type="entry name" value="CheY-like_superfamily"/>
</dbReference>
<dbReference type="PANTHER" id="PTHR43214">
    <property type="entry name" value="TWO-COMPONENT RESPONSE REGULATOR"/>
    <property type="match status" value="1"/>
</dbReference>
<dbReference type="Pfam" id="PF00072">
    <property type="entry name" value="Response_reg"/>
    <property type="match status" value="1"/>
</dbReference>
<evidence type="ECO:0000256" key="3">
    <source>
        <dbReference type="ARBA" id="ARBA00023163"/>
    </source>
</evidence>
<sequence length="157" mass="16524">MIRVLLSDDEPLTRAGIAADPEIEVVAQAENGRQAVELAVAHRPEVALLDIVMPVLDGLAAVTEITRAVPGTGVLMLTTFSADEQIVAALDGGARGFLHKTGGPRELWLASARSPGAVSLCRTGYGPCLGRLEHRKAIPPFESGAGALRRVRLCRPA</sequence>
<dbReference type="InterPro" id="IPR058245">
    <property type="entry name" value="NreC/VraR/RcsB-like_REC"/>
</dbReference>
<evidence type="ECO:0000256" key="2">
    <source>
        <dbReference type="ARBA" id="ARBA00023125"/>
    </source>
</evidence>
<dbReference type="InterPro" id="IPR039420">
    <property type="entry name" value="WalR-like"/>
</dbReference>
<keyword evidence="1" id="KW-0805">Transcription regulation</keyword>
<feature type="modified residue" description="4-aspartylphosphate" evidence="4">
    <location>
        <position position="50"/>
    </location>
</feature>
<keyword evidence="4" id="KW-0597">Phosphoprotein</keyword>
<reference evidence="6 7" key="1">
    <citation type="submission" date="2016-12" db="EMBL/GenBank/DDBJ databases">
        <title>Amycolatopsis keratiniphila subsp. keratiniphila genome sequencing and assembly.</title>
        <authorList>
            <person name="Mayilraj S."/>
            <person name="Kaur N."/>
        </authorList>
    </citation>
    <scope>NUCLEOTIDE SEQUENCE [LARGE SCALE GENOMIC DNA]</scope>
    <source>
        <strain evidence="6 7">DSM 44409</strain>
    </source>
</reference>